<dbReference type="GO" id="GO:0005524">
    <property type="term" value="F:ATP binding"/>
    <property type="evidence" value="ECO:0007669"/>
    <property type="project" value="UniProtKB-KW"/>
</dbReference>
<comment type="cofactor">
    <cofactor evidence="8">
        <name>Mg(2+)</name>
        <dbReference type="ChEBI" id="CHEBI:18420"/>
    </cofactor>
</comment>
<accession>E3C862</accession>
<dbReference type="Proteomes" id="UP000003070">
    <property type="component" value="Unassembled WGS sequence"/>
</dbReference>
<dbReference type="PIRSF" id="PIRSF015589">
    <property type="entry name" value="PP_kinase"/>
    <property type="match status" value="1"/>
</dbReference>
<evidence type="ECO:0000256" key="1">
    <source>
        <dbReference type="ARBA" id="ARBA00022553"/>
    </source>
</evidence>
<feature type="domain" description="Polyphosphate kinase C-terminal" evidence="13">
    <location>
        <begin position="530"/>
        <end position="700"/>
    </location>
</feature>
<evidence type="ECO:0000259" key="13">
    <source>
        <dbReference type="Pfam" id="PF13090"/>
    </source>
</evidence>
<comment type="catalytic activity">
    <reaction evidence="8 9">
        <text>[phosphate](n) + ATP = [phosphate](n+1) + ADP</text>
        <dbReference type="Rhea" id="RHEA:19573"/>
        <dbReference type="Rhea" id="RHEA-COMP:9859"/>
        <dbReference type="Rhea" id="RHEA-COMP:14280"/>
        <dbReference type="ChEBI" id="CHEBI:16838"/>
        <dbReference type="ChEBI" id="CHEBI:30616"/>
        <dbReference type="ChEBI" id="CHEBI:456216"/>
        <dbReference type="EC" id="2.7.4.1"/>
    </reaction>
</comment>
<keyword evidence="2 8" id="KW-0808">Transferase</keyword>
<dbReference type="PANTHER" id="PTHR30218">
    <property type="entry name" value="POLYPHOSPHATE KINASE"/>
    <property type="match status" value="1"/>
</dbReference>
<dbReference type="GO" id="GO:0006799">
    <property type="term" value="P:polyphosphate biosynthetic process"/>
    <property type="evidence" value="ECO:0007669"/>
    <property type="project" value="UniProtKB-UniRule"/>
</dbReference>
<comment type="PTM">
    <text evidence="8 9">An intermediate of this reaction is the autophosphorylated ppk in which a phosphate is covalently linked to a histidine residue through a N-P bond.</text>
</comment>
<evidence type="ECO:0000313" key="15">
    <source>
        <dbReference type="EMBL" id="EFQ53066.1"/>
    </source>
</evidence>
<dbReference type="OrthoDB" id="9761456at2"/>
<keyword evidence="6 8" id="KW-0067">ATP-binding</keyword>
<dbReference type="GO" id="GO:0008976">
    <property type="term" value="F:polyphosphate kinase activity"/>
    <property type="evidence" value="ECO:0007669"/>
    <property type="project" value="UniProtKB-UniRule"/>
</dbReference>
<evidence type="ECO:0000259" key="14">
    <source>
        <dbReference type="Pfam" id="PF17941"/>
    </source>
</evidence>
<protein>
    <recommendedName>
        <fullName evidence="8 9">Polyphosphate kinase</fullName>
        <ecNumber evidence="8 9">2.7.4.1</ecNumber>
    </recommendedName>
    <alternativeName>
        <fullName evidence="8">ATP-polyphosphate phosphotransferase</fullName>
    </alternativeName>
    <alternativeName>
        <fullName evidence="8">Polyphosphoric acid kinase</fullName>
    </alternativeName>
</protein>
<name>E3C862_9LACO</name>
<dbReference type="EMBL" id="AEKL01000052">
    <property type="protein sequence ID" value="EFQ53066.1"/>
    <property type="molecule type" value="Genomic_DNA"/>
</dbReference>
<dbReference type="FunFam" id="3.30.870.10:FF:000001">
    <property type="entry name" value="Polyphosphate kinase"/>
    <property type="match status" value="1"/>
</dbReference>
<evidence type="ECO:0000256" key="6">
    <source>
        <dbReference type="ARBA" id="ARBA00022840"/>
    </source>
</evidence>
<comment type="similarity">
    <text evidence="8 9">Belongs to the polyphosphate kinase 1 (PPK1) family.</text>
</comment>
<dbReference type="Pfam" id="PF17941">
    <property type="entry name" value="PP_kinase_C_1"/>
    <property type="match status" value="1"/>
</dbReference>
<dbReference type="RefSeq" id="WP_004564563.1">
    <property type="nucleotide sequence ID" value="NZ_AEKL01000052.1"/>
</dbReference>
<keyword evidence="5 8" id="KW-0418">Kinase</keyword>
<dbReference type="GO" id="GO:0046872">
    <property type="term" value="F:metal ion binding"/>
    <property type="evidence" value="ECO:0007669"/>
    <property type="project" value="UniProtKB-KW"/>
</dbReference>
<feature type="domain" description="Polyphosphate kinase N-terminal" evidence="12">
    <location>
        <begin position="11"/>
        <end position="116"/>
    </location>
</feature>
<dbReference type="InterPro" id="IPR036832">
    <property type="entry name" value="PPK_N_dom_sf"/>
</dbReference>
<feature type="binding site" evidence="8">
    <location>
        <position position="402"/>
    </location>
    <ligand>
        <name>Mg(2+)</name>
        <dbReference type="ChEBI" id="CHEBI:18420"/>
    </ligand>
</feature>
<keyword evidence="1 8" id="KW-0597">Phosphoprotein</keyword>
<dbReference type="NCBIfam" id="NF003921">
    <property type="entry name" value="PRK05443.2-2"/>
    <property type="match status" value="1"/>
</dbReference>
<dbReference type="SUPFAM" id="SSF56024">
    <property type="entry name" value="Phospholipase D/nuclease"/>
    <property type="match status" value="2"/>
</dbReference>
<dbReference type="eggNOG" id="COG0855">
    <property type="taxonomic scope" value="Bacteria"/>
</dbReference>
<reference evidence="15 16" key="1">
    <citation type="submission" date="2010-10" db="EMBL/GenBank/DDBJ databases">
        <authorList>
            <person name="Durkin A.S."/>
            <person name="Madupu R."/>
            <person name="Torralba M."/>
            <person name="Gillis M."/>
            <person name="Methe B."/>
            <person name="Sutton G."/>
            <person name="Nelson K.E."/>
        </authorList>
    </citation>
    <scope>NUCLEOTIDE SEQUENCE [LARGE SCALE GENOMIC DNA]</scope>
    <source>
        <strain evidence="15 16">PB013-T2-3</strain>
    </source>
</reference>
<dbReference type="Pfam" id="PF13089">
    <property type="entry name" value="PP_kinase_N"/>
    <property type="match status" value="1"/>
</dbReference>
<feature type="domain" description="Polyphosphate kinase middle" evidence="11">
    <location>
        <begin position="126"/>
        <end position="330"/>
    </location>
</feature>
<evidence type="ECO:0000313" key="16">
    <source>
        <dbReference type="Proteomes" id="UP000003070"/>
    </source>
</evidence>
<dbReference type="EC" id="2.7.4.1" evidence="8 9"/>
<dbReference type="Gene3D" id="3.30.1840.10">
    <property type="entry name" value="Polyphosphate kinase middle domain"/>
    <property type="match status" value="1"/>
</dbReference>
<dbReference type="Pfam" id="PF13090">
    <property type="entry name" value="PP_kinase_C"/>
    <property type="match status" value="1"/>
</dbReference>
<evidence type="ECO:0000256" key="5">
    <source>
        <dbReference type="ARBA" id="ARBA00022777"/>
    </source>
</evidence>
<dbReference type="PANTHER" id="PTHR30218:SF0">
    <property type="entry name" value="POLYPHOSPHATE KINASE"/>
    <property type="match status" value="1"/>
</dbReference>
<dbReference type="InterPro" id="IPR025200">
    <property type="entry name" value="PPK_C_dom2"/>
</dbReference>
<sequence>MYKDFYKPENYVNRELSWIDFNGRVLGEATDVSNPLLERANFLGITQSNVDEFFMVRVASLHKLAAANVTTTDASGLTPEEQLNAVNRKEHRMVQERYEIYNQQIIPQLAKEQIDILHIKDLDQKQYEFIRRYFNDELMPVLTPMADDSSRPFPFISNSSLNIAISLRRDPAAQQPGKHETLEGDQEVNKKQNEPHDDRHEAEIKFATVRVPEIYKRLVRLPGENNFILIDEVVKEFLSLLFPGYQILATATYRVMRDMDLDVAEEDTSDLLRAVKHQLREREHGQVMRLEVEDTIDEWLEDQLIDNLHVSERSIYRVDGPVDLTFLKKLSGMVDGHADLRFKPFKPYLNPQLDMEHNIFKAIRQKDYLVQHPYDNFDAVVNFIHQAATDPAVLAIKMTLYRVSGNSPIIKYLGMAAQQGKQVTVLVEVKARFDEQNNVRWAQRLEQMGCHVIYGLVGLKTHCKVALVIRRDEDGLRRYMHLGTGNYNDVTAHFYTDMGLFTCAHELGVDMTNLFNMLSGFARPPYFYQLRVSPDGIRNFINQKIDDQIAVAKSGNPALIRMKMNSLSDKQIIAHLYDAAANGVKVQLLVRGITCLRNDLPELHNNIEVHSIVGRFLEHSRIYYFESNGHEEIYLASADMMTRNLNRRVEELYPVTQADTKARAIQIFDIMWRDNVKTRVLEGDHYERLDRDGAAPFNSQEYFVQEAVRLNKQDNKQQKARRHFPNVFETLSKHVPSLHLKEKDDANGKDD</sequence>
<feature type="binding site" evidence="8">
    <location>
        <position position="591"/>
    </location>
    <ligand>
        <name>ATP</name>
        <dbReference type="ChEBI" id="CHEBI:30616"/>
    </ligand>
</feature>
<dbReference type="InterPro" id="IPR025198">
    <property type="entry name" value="PPK_N_dom"/>
</dbReference>
<evidence type="ECO:0000256" key="2">
    <source>
        <dbReference type="ARBA" id="ARBA00022679"/>
    </source>
</evidence>
<dbReference type="Gene3D" id="1.20.58.310">
    <property type="entry name" value="Polyphosphate kinase N-terminal domain"/>
    <property type="match status" value="1"/>
</dbReference>
<evidence type="ECO:0000256" key="4">
    <source>
        <dbReference type="ARBA" id="ARBA00022741"/>
    </source>
</evidence>
<evidence type="ECO:0000256" key="9">
    <source>
        <dbReference type="RuleBase" id="RU003800"/>
    </source>
</evidence>
<dbReference type="GO" id="GO:0009358">
    <property type="term" value="C:polyphosphate kinase complex"/>
    <property type="evidence" value="ECO:0007669"/>
    <property type="project" value="InterPro"/>
</dbReference>
<evidence type="ECO:0000256" key="3">
    <source>
        <dbReference type="ARBA" id="ARBA00022723"/>
    </source>
</evidence>
<keyword evidence="7 8" id="KW-0460">Magnesium</keyword>
<evidence type="ECO:0000256" key="10">
    <source>
        <dbReference type="SAM" id="MobiDB-lite"/>
    </source>
</evidence>
<dbReference type="NCBIfam" id="NF003920">
    <property type="entry name" value="PRK05443.2-1"/>
    <property type="match status" value="1"/>
</dbReference>
<dbReference type="InterPro" id="IPR003414">
    <property type="entry name" value="PP_kinase"/>
</dbReference>
<dbReference type="NCBIfam" id="TIGR03705">
    <property type="entry name" value="poly_P_kin"/>
    <property type="match status" value="1"/>
</dbReference>
<proteinExistence type="inferred from homology"/>
<dbReference type="InterPro" id="IPR041108">
    <property type="entry name" value="PP_kinase_C_1"/>
</dbReference>
<dbReference type="SUPFAM" id="SSF143724">
    <property type="entry name" value="PHP14-like"/>
    <property type="match status" value="1"/>
</dbReference>
<organism evidence="15 16">
    <name type="scientific">Limosilactobacillus oris PB013-T2-3</name>
    <dbReference type="NCBI Taxonomy" id="908339"/>
    <lineage>
        <taxon>Bacteria</taxon>
        <taxon>Bacillati</taxon>
        <taxon>Bacillota</taxon>
        <taxon>Bacilli</taxon>
        <taxon>Lactobacillales</taxon>
        <taxon>Lactobacillaceae</taxon>
        <taxon>Limosilactobacillus</taxon>
    </lineage>
</organism>
<dbReference type="InterPro" id="IPR036830">
    <property type="entry name" value="PP_kinase_middle_dom_sf"/>
</dbReference>
<evidence type="ECO:0000256" key="8">
    <source>
        <dbReference type="HAMAP-Rule" id="MF_00347"/>
    </source>
</evidence>
<feature type="domain" description="Polyphosphate kinase C-terminal" evidence="14">
    <location>
        <begin position="358"/>
        <end position="522"/>
    </location>
</feature>
<dbReference type="CDD" id="cd09165">
    <property type="entry name" value="PLDc_PaPPK1_C1_like"/>
    <property type="match status" value="1"/>
</dbReference>
<dbReference type="InterPro" id="IPR024953">
    <property type="entry name" value="PP_kinase_middle"/>
</dbReference>
<feature type="binding site" evidence="8">
    <location>
        <position position="495"/>
    </location>
    <ligand>
        <name>ATP</name>
        <dbReference type="ChEBI" id="CHEBI:30616"/>
    </ligand>
</feature>
<comment type="caution">
    <text evidence="15">The sequence shown here is derived from an EMBL/GenBank/DDBJ whole genome shotgun (WGS) entry which is preliminary data.</text>
</comment>
<dbReference type="AlphaFoldDB" id="E3C862"/>
<evidence type="ECO:0000259" key="12">
    <source>
        <dbReference type="Pfam" id="PF13089"/>
    </source>
</evidence>
<dbReference type="HAMAP" id="MF_00347">
    <property type="entry name" value="Polyphosphate_kinase"/>
    <property type="match status" value="1"/>
</dbReference>
<keyword evidence="3 8" id="KW-0479">Metal-binding</keyword>
<evidence type="ECO:0000256" key="7">
    <source>
        <dbReference type="ARBA" id="ARBA00022842"/>
    </source>
</evidence>
<dbReference type="Gene3D" id="3.30.870.10">
    <property type="entry name" value="Endonuclease Chain A"/>
    <property type="match status" value="2"/>
</dbReference>
<keyword evidence="4 8" id="KW-0547">Nucleotide-binding</keyword>
<gene>
    <name evidence="15" type="primary">ppk1</name>
    <name evidence="8" type="synonym">ppk</name>
    <name evidence="15" type="ORF">HMPREF9265_1481</name>
</gene>
<feature type="binding site" evidence="8">
    <location>
        <position position="432"/>
    </location>
    <ligand>
        <name>Mg(2+)</name>
        <dbReference type="ChEBI" id="CHEBI:18420"/>
    </ligand>
</feature>
<feature type="binding site" evidence="8">
    <location>
        <position position="49"/>
    </location>
    <ligand>
        <name>ATP</name>
        <dbReference type="ChEBI" id="CHEBI:30616"/>
    </ligand>
</feature>
<feature type="active site" description="Phosphohistidine intermediate" evidence="8">
    <location>
        <position position="462"/>
    </location>
</feature>
<feature type="region of interest" description="Disordered" evidence="10">
    <location>
        <begin position="169"/>
        <end position="198"/>
    </location>
</feature>
<evidence type="ECO:0000259" key="11">
    <source>
        <dbReference type="Pfam" id="PF02503"/>
    </source>
</evidence>
<feature type="binding site" evidence="8">
    <location>
        <position position="619"/>
    </location>
    <ligand>
        <name>ATP</name>
        <dbReference type="ChEBI" id="CHEBI:30616"/>
    </ligand>
</feature>
<dbReference type="Pfam" id="PF02503">
    <property type="entry name" value="PP_kinase"/>
    <property type="match status" value="1"/>
</dbReference>
<comment type="function">
    <text evidence="8 9">Catalyzes the reversible transfer of the terminal phosphate of ATP to form a long-chain polyphosphate (polyP).</text>
</comment>
<dbReference type="SUPFAM" id="SSF140356">
    <property type="entry name" value="PPK N-terminal domain-like"/>
    <property type="match status" value="1"/>
</dbReference>